<evidence type="ECO:0000256" key="1">
    <source>
        <dbReference type="SAM" id="MobiDB-lite"/>
    </source>
</evidence>
<keyword evidence="5" id="KW-1185">Reference proteome</keyword>
<name>A0A2R5HGM6_9LACT</name>
<feature type="domain" description="DM13" evidence="3">
    <location>
        <begin position="69"/>
        <end position="162"/>
    </location>
</feature>
<organism evidence="4 5">
    <name type="scientific">Lactococcus termiticola</name>
    <dbReference type="NCBI Taxonomy" id="2169526"/>
    <lineage>
        <taxon>Bacteria</taxon>
        <taxon>Bacillati</taxon>
        <taxon>Bacillota</taxon>
        <taxon>Bacilli</taxon>
        <taxon>Lactobacillales</taxon>
        <taxon>Streptococcaceae</taxon>
        <taxon>Lactococcus</taxon>
    </lineage>
</organism>
<dbReference type="RefSeq" id="WP_201797351.1">
    <property type="nucleotide sequence ID" value="NZ_BFFO01000008.1"/>
</dbReference>
<keyword evidence="2" id="KW-0732">Signal</keyword>
<feature type="compositionally biased region" description="Low complexity" evidence="1">
    <location>
        <begin position="34"/>
        <end position="63"/>
    </location>
</feature>
<evidence type="ECO:0000313" key="4">
    <source>
        <dbReference type="EMBL" id="GBG97213.1"/>
    </source>
</evidence>
<sequence>MKKKHKLFGLLMLACASFLFLAACSKADSKDSSKSSSSSTSQSSSSTSSSSSSSGSSASKASTVTDKKGTFSGLNSNKVSGTVTVSKNKVSLSNFKTDEGPDLKIYLTKDGNVKSGKVLKKIDLKAESQSFDVPSGVDVSQYNSVVIWCDKAHVGFGEAKLA</sequence>
<evidence type="ECO:0000313" key="5">
    <source>
        <dbReference type="Proteomes" id="UP000245021"/>
    </source>
</evidence>
<evidence type="ECO:0000259" key="3">
    <source>
        <dbReference type="PROSITE" id="PS51549"/>
    </source>
</evidence>
<dbReference type="Proteomes" id="UP000245021">
    <property type="component" value="Unassembled WGS sequence"/>
</dbReference>
<gene>
    <name evidence="4" type="ORF">NtB2_01351</name>
</gene>
<dbReference type="InterPro" id="IPR019545">
    <property type="entry name" value="DM13_domain"/>
</dbReference>
<feature type="chain" id="PRO_5038346523" description="DM13 domain-containing protein" evidence="2">
    <location>
        <begin position="23"/>
        <end position="162"/>
    </location>
</feature>
<comment type="caution">
    <text evidence="4">The sequence shown here is derived from an EMBL/GenBank/DDBJ whole genome shotgun (WGS) entry which is preliminary data.</text>
</comment>
<protein>
    <recommendedName>
        <fullName evidence="3">DM13 domain-containing protein</fullName>
    </recommendedName>
</protein>
<accession>A0A2R5HGM6</accession>
<dbReference type="Pfam" id="PF10517">
    <property type="entry name" value="DM13"/>
    <property type="match status" value="1"/>
</dbReference>
<dbReference type="PROSITE" id="PS51549">
    <property type="entry name" value="DM13"/>
    <property type="match status" value="1"/>
</dbReference>
<dbReference type="AlphaFoldDB" id="A0A2R5HGM6"/>
<proteinExistence type="predicted"/>
<feature type="signal peptide" evidence="2">
    <location>
        <begin position="1"/>
        <end position="22"/>
    </location>
</feature>
<feature type="region of interest" description="Disordered" evidence="1">
    <location>
        <begin position="28"/>
        <end position="79"/>
    </location>
</feature>
<evidence type="ECO:0000256" key="2">
    <source>
        <dbReference type="SAM" id="SignalP"/>
    </source>
</evidence>
<dbReference type="EMBL" id="BFFO01000008">
    <property type="protein sequence ID" value="GBG97213.1"/>
    <property type="molecule type" value="Genomic_DNA"/>
</dbReference>
<dbReference type="PROSITE" id="PS51257">
    <property type="entry name" value="PROKAR_LIPOPROTEIN"/>
    <property type="match status" value="1"/>
</dbReference>
<reference evidence="4 5" key="1">
    <citation type="journal article" date="2018" name="Genome Announc.">
        <title>Draft Genome Sequence of Lactococcus sp. Strain NtB2 (JCM 32569), Isolated from the Gut of the Higher Termite Nasutitermes takasagoensis.</title>
        <authorList>
            <person name="Noda S."/>
            <person name="Aihara C."/>
            <person name="Yuki M."/>
            <person name="Ohkuma M."/>
        </authorList>
    </citation>
    <scope>NUCLEOTIDE SEQUENCE [LARGE SCALE GENOMIC DNA]</scope>
    <source>
        <strain evidence="4 5">NtB2</strain>
    </source>
</reference>